<protein>
    <recommendedName>
        <fullName evidence="3">Transcription factor TFIIB cyclin-like domain-containing protein</fullName>
    </recommendedName>
</protein>
<comment type="caution">
    <text evidence="2">The sequence shown here is derived from an EMBL/GenBank/DDBJ whole genome shotgun (WGS) entry which is preliminary data.</text>
</comment>
<dbReference type="Gene3D" id="1.10.472.10">
    <property type="entry name" value="Cyclin-like"/>
    <property type="match status" value="1"/>
</dbReference>
<accession>A0A0F8Y785</accession>
<dbReference type="AlphaFoldDB" id="A0A0F8Y785"/>
<feature type="transmembrane region" description="Helical" evidence="1">
    <location>
        <begin position="13"/>
        <end position="31"/>
    </location>
</feature>
<dbReference type="InterPro" id="IPR036915">
    <property type="entry name" value="Cyclin-like_sf"/>
</dbReference>
<evidence type="ECO:0008006" key="3">
    <source>
        <dbReference type="Google" id="ProtNLM"/>
    </source>
</evidence>
<dbReference type="EMBL" id="LAZR01055069">
    <property type="protein sequence ID" value="KKK77203.1"/>
    <property type="molecule type" value="Genomic_DNA"/>
</dbReference>
<evidence type="ECO:0000313" key="2">
    <source>
        <dbReference type="EMBL" id="KKK77203.1"/>
    </source>
</evidence>
<organism evidence="2">
    <name type="scientific">marine sediment metagenome</name>
    <dbReference type="NCBI Taxonomy" id="412755"/>
    <lineage>
        <taxon>unclassified sequences</taxon>
        <taxon>metagenomes</taxon>
        <taxon>ecological metagenomes</taxon>
    </lineage>
</organism>
<dbReference type="SUPFAM" id="SSF47954">
    <property type="entry name" value="Cyclin-like"/>
    <property type="match status" value="1"/>
</dbReference>
<keyword evidence="1" id="KW-0812">Transmembrane</keyword>
<sequence length="128" mass="15377">MLLTINFNNNANYFIYIIPIGKVFNIFISKFKERMKSKKVYWSKKEYHDKLMRKCQEIFKKMDLVKRGGRNPFIFTGAVIYLANRLLAKEYFQKTILTQKMVSEVTNIAEYSIRDHYVNVLKPFFLKN</sequence>
<keyword evidence="1" id="KW-0472">Membrane</keyword>
<proteinExistence type="predicted"/>
<reference evidence="2" key="1">
    <citation type="journal article" date="2015" name="Nature">
        <title>Complex archaea that bridge the gap between prokaryotes and eukaryotes.</title>
        <authorList>
            <person name="Spang A."/>
            <person name="Saw J.H."/>
            <person name="Jorgensen S.L."/>
            <person name="Zaremba-Niedzwiedzka K."/>
            <person name="Martijn J."/>
            <person name="Lind A.E."/>
            <person name="van Eijk R."/>
            <person name="Schleper C."/>
            <person name="Guy L."/>
            <person name="Ettema T.J."/>
        </authorList>
    </citation>
    <scope>NUCLEOTIDE SEQUENCE</scope>
</reference>
<name>A0A0F8Y785_9ZZZZ</name>
<gene>
    <name evidence="2" type="ORF">LCGC14_2855980</name>
</gene>
<evidence type="ECO:0000256" key="1">
    <source>
        <dbReference type="SAM" id="Phobius"/>
    </source>
</evidence>
<keyword evidence="1" id="KW-1133">Transmembrane helix</keyword>